<protein>
    <submittedName>
        <fullName evidence="2">Uncharacterized protein</fullName>
    </submittedName>
</protein>
<keyword evidence="1" id="KW-0472">Membrane</keyword>
<reference evidence="2 3" key="1">
    <citation type="submission" date="2020-04" db="EMBL/GenBank/DDBJ databases">
        <title>Perkinsus olseni comparative genomics.</title>
        <authorList>
            <person name="Bogema D.R."/>
        </authorList>
    </citation>
    <scope>NUCLEOTIDE SEQUENCE [LARGE SCALE GENOMIC DNA]</scope>
    <source>
        <strain evidence="2">ATCC PRA-179</strain>
    </source>
</reference>
<evidence type="ECO:0000256" key="1">
    <source>
        <dbReference type="SAM" id="Phobius"/>
    </source>
</evidence>
<evidence type="ECO:0000313" key="2">
    <source>
        <dbReference type="EMBL" id="KAF4656869.1"/>
    </source>
</evidence>
<keyword evidence="1" id="KW-0812">Transmembrane</keyword>
<dbReference type="AlphaFoldDB" id="A0A7J6LCE0"/>
<organism evidence="2 3">
    <name type="scientific">Perkinsus olseni</name>
    <name type="common">Perkinsus atlanticus</name>
    <dbReference type="NCBI Taxonomy" id="32597"/>
    <lineage>
        <taxon>Eukaryota</taxon>
        <taxon>Sar</taxon>
        <taxon>Alveolata</taxon>
        <taxon>Perkinsozoa</taxon>
        <taxon>Perkinsea</taxon>
        <taxon>Perkinsida</taxon>
        <taxon>Perkinsidae</taxon>
        <taxon>Perkinsus</taxon>
    </lineage>
</organism>
<feature type="transmembrane region" description="Helical" evidence="1">
    <location>
        <begin position="12"/>
        <end position="37"/>
    </location>
</feature>
<dbReference type="OrthoDB" id="10395283at2759"/>
<proteinExistence type="predicted"/>
<name>A0A7J6LCE0_PEROL</name>
<sequence length="303" mass="33491">MCRNVYLEGIAFYTILTILGLLQICLAGASVGSNSAVKHGKARRLRIIPSARDVPPGVYSWGVIPPELAGKIESAGMVVSYGLYSAIAHFYILDTSHNDENFITSFFELRPAAYVSGKSNYGLAKCYYFSRPIAKLIRQTFSIQEGKIELTIYLDAVQRGDSAYDRFNMPVDLVFEGAVNAAGALPLLKGAQVKDESAKPTDFVRRPLRDGQYVSFVAVLNLKTEPDGCQHAMLTTQDDSGYFTTIEDAVVVRGKYYSKGWHELLGTSFFIRPAPGDRLTVKAFDREIELIYVDQDAIQSQLG</sequence>
<dbReference type="EMBL" id="JABAHT010000383">
    <property type="protein sequence ID" value="KAF4656869.1"/>
    <property type="molecule type" value="Genomic_DNA"/>
</dbReference>
<comment type="caution">
    <text evidence="2">The sequence shown here is derived from an EMBL/GenBank/DDBJ whole genome shotgun (WGS) entry which is preliminary data.</text>
</comment>
<keyword evidence="1" id="KW-1133">Transmembrane helix</keyword>
<evidence type="ECO:0000313" key="3">
    <source>
        <dbReference type="Proteomes" id="UP000570595"/>
    </source>
</evidence>
<dbReference type="Proteomes" id="UP000570595">
    <property type="component" value="Unassembled WGS sequence"/>
</dbReference>
<accession>A0A7J6LCE0</accession>
<gene>
    <name evidence="2" type="ORF">FOZ61_006627</name>
</gene>